<dbReference type="Proteomes" id="UP000694850">
    <property type="component" value="Unplaced"/>
</dbReference>
<evidence type="ECO:0000313" key="1">
    <source>
        <dbReference type="Proteomes" id="UP000694850"/>
    </source>
</evidence>
<protein>
    <submittedName>
        <fullName evidence="2">Zinc finger protein 83-like</fullName>
    </submittedName>
</protein>
<evidence type="ECO:0000313" key="2">
    <source>
        <dbReference type="RefSeq" id="XP_042636575.1"/>
    </source>
</evidence>
<accession>A0AC54Z9R5</accession>
<proteinExistence type="predicted"/>
<keyword evidence="1" id="KW-1185">Reference proteome</keyword>
<name>A0AC54Z9R5_ORYAF</name>
<dbReference type="RefSeq" id="XP_042636575.1">
    <property type="nucleotide sequence ID" value="XM_042780641.1"/>
</dbReference>
<gene>
    <name evidence="2" type="primary">LOC103196232</name>
</gene>
<reference evidence="2" key="1">
    <citation type="submission" date="2025-08" db="UniProtKB">
        <authorList>
            <consortium name="RefSeq"/>
        </authorList>
    </citation>
    <scope>IDENTIFICATION</scope>
</reference>
<organism evidence="1 2">
    <name type="scientific">Orycteropus afer afer</name>
    <dbReference type="NCBI Taxonomy" id="1230840"/>
    <lineage>
        <taxon>Eukaryota</taxon>
        <taxon>Metazoa</taxon>
        <taxon>Chordata</taxon>
        <taxon>Craniata</taxon>
        <taxon>Vertebrata</taxon>
        <taxon>Euteleostomi</taxon>
        <taxon>Mammalia</taxon>
        <taxon>Eutheria</taxon>
        <taxon>Afrotheria</taxon>
        <taxon>Tubulidentata</taxon>
        <taxon>Orycteropodidae</taxon>
        <taxon>Orycteropus</taxon>
    </lineage>
</organism>
<sequence>MSALDFRLVLVVEDGLSAAEEPYFSIADKQTVASVSFKDVAVELTQEEWQHMGPAQRTLYRDVMLENYSHLVSVGYGFSKPDVIIRLEQGKDPWLLEEELPNKSFPEVCQLDYLVETCQENKDKHFWQNFLPNSNTLTTEQEKHSRSLCKLNMDNYPSTKLPYRCDTTVPTYMSLIPLDPQFNSSRKRGDEFHICEKWILNFRKKRNYIEEKSYECNKNVEVVSHKKEAIQCQTIQTLKQAFGYDEYGKPFHNNILLEENNNYEFNEYECNETESNFDGITQLERLERRGKNFSQKSHFREHQRTCTRMKSLEYGKNFSSDSAVIEHQTALMMDSSCNYNTYKGTFISQSAFSVCEKTHTSAEPFDWNECGKSFTKPYVILHKSNHIGKKTYECNKCGTVFLWESFLKIHQRMHTGKKKPCEYSQCGNVCSQKSYFREHQRTHKEERHYECNECGKLFCKKSLLDLHQRTHTGEKPYVCFECGKAFSQKSGLRKHQGTHTEEKPYECIECGKAFRQKAGLVIHQRIHTGEKPYECNECEKTFTHKSHLRVHQRTHTGEKPYECNECGKIFSHNSSLRDHLRIHTGEKPYKCQECGKSFGDKSTLILHQRTHTGEKPYKCNECGKAFSQKSHLNGHQRIHTGEKPYECNACGKTFNLKSGLRKHQKTHTGAKPYKCDGCGKFFSQKSNLRVHHRIHTGEKPYQCDECGKTFRQKSNLRSHQRIHTGEKPYQCNECGEAFTVTSGLRSHQRSHTERKPYDCNDCVKTLKFCKQSALTKHQRSHTEKKLLKKYICGFSDRIQSSLNIREFNTTKSHSGESHKNMQIVCQK</sequence>